<protein>
    <submittedName>
        <fullName evidence="5">Periplasmic-binding protein-like domain protein</fullName>
    </submittedName>
</protein>
<dbReference type="SUPFAM" id="SSF53822">
    <property type="entry name" value="Periplasmic binding protein-like I"/>
    <property type="match status" value="1"/>
</dbReference>
<dbReference type="Gene3D" id="3.40.50.2300">
    <property type="match status" value="2"/>
</dbReference>
<evidence type="ECO:0000313" key="6">
    <source>
        <dbReference type="Proteomes" id="UP000007814"/>
    </source>
</evidence>
<evidence type="ECO:0000256" key="1">
    <source>
        <dbReference type="ARBA" id="ARBA00023015"/>
    </source>
</evidence>
<organism evidence="5 6">
    <name type="scientific">Actinomyces naeslundii (strain ATCC 12104 / DSM 43013 / CCUG 2238 / JCM 8349 / NCTC 10301 / Howell 279)</name>
    <dbReference type="NCBI Taxonomy" id="1115803"/>
    <lineage>
        <taxon>Bacteria</taxon>
        <taxon>Bacillati</taxon>
        <taxon>Actinomycetota</taxon>
        <taxon>Actinomycetes</taxon>
        <taxon>Actinomycetales</taxon>
        <taxon>Actinomycetaceae</taxon>
        <taxon>Actinomyces</taxon>
    </lineage>
</organism>
<evidence type="ECO:0000256" key="3">
    <source>
        <dbReference type="ARBA" id="ARBA00023163"/>
    </source>
</evidence>
<dbReference type="EMBL" id="ALJK01000003">
    <property type="protein sequence ID" value="EJN86301.1"/>
    <property type="molecule type" value="Genomic_DNA"/>
</dbReference>
<dbReference type="PATRIC" id="fig|1115803.3.peg.12"/>
<proteinExistence type="predicted"/>
<evidence type="ECO:0000256" key="2">
    <source>
        <dbReference type="ARBA" id="ARBA00023125"/>
    </source>
</evidence>
<dbReference type="Proteomes" id="UP000007814">
    <property type="component" value="Unassembled WGS sequence"/>
</dbReference>
<dbReference type="InterPro" id="IPR046335">
    <property type="entry name" value="LacI/GalR-like_sensor"/>
</dbReference>
<keyword evidence="2" id="KW-0238">DNA-binding</keyword>
<evidence type="ECO:0000313" key="5">
    <source>
        <dbReference type="EMBL" id="EJN86301.1"/>
    </source>
</evidence>
<dbReference type="Pfam" id="PF13377">
    <property type="entry name" value="Peripla_BP_3"/>
    <property type="match status" value="1"/>
</dbReference>
<dbReference type="InterPro" id="IPR028082">
    <property type="entry name" value="Peripla_BP_I"/>
</dbReference>
<keyword evidence="3" id="KW-0804">Transcription</keyword>
<accession>J3JLL9</accession>
<gene>
    <name evidence="5" type="ORF">HMPREF1129_0458</name>
</gene>
<name>J3JLL9_ACTNH</name>
<dbReference type="GO" id="GO:0003677">
    <property type="term" value="F:DNA binding"/>
    <property type="evidence" value="ECO:0007669"/>
    <property type="project" value="UniProtKB-KW"/>
</dbReference>
<dbReference type="eggNOG" id="COG1609">
    <property type="taxonomic scope" value="Bacteria"/>
</dbReference>
<sequence>MTDPPLTTVRQPVGSICRAAVSTLLAQLDGERPTDTEMLFAPDLIVRDSTAAAFID</sequence>
<reference evidence="5 6" key="1">
    <citation type="submission" date="2012-07" db="EMBL/GenBank/DDBJ databases">
        <authorList>
            <person name="Durkin A.S."/>
            <person name="McCorrison J."/>
            <person name="Torralba M."/>
            <person name="Gillis M."/>
            <person name="Methe B."/>
            <person name="Sutton G."/>
            <person name="Nelson K.E."/>
        </authorList>
    </citation>
    <scope>NUCLEOTIDE SEQUENCE [LARGE SCALE GENOMIC DNA]</scope>
    <source>
        <strain evidence="6">ATCC 12104 / DSM 43013 / CCUG 2238 / JCM 8349 / NCTC 10301 / Howell 279</strain>
    </source>
</reference>
<evidence type="ECO:0000259" key="4">
    <source>
        <dbReference type="Pfam" id="PF13377"/>
    </source>
</evidence>
<dbReference type="AlphaFoldDB" id="J3JLL9"/>
<keyword evidence="1" id="KW-0805">Transcription regulation</keyword>
<comment type="caution">
    <text evidence="5">The sequence shown here is derived from an EMBL/GenBank/DDBJ whole genome shotgun (WGS) entry which is preliminary data.</text>
</comment>
<feature type="domain" description="Transcriptional regulator LacI/GalR-like sensor" evidence="4">
    <location>
        <begin position="2"/>
        <end position="50"/>
    </location>
</feature>